<keyword evidence="5" id="KW-1185">Reference proteome</keyword>
<gene>
    <name evidence="4" type="ORF">GCM10023149_30920</name>
</gene>
<accession>A0ABP8GNV2</accession>
<dbReference type="Proteomes" id="UP001500582">
    <property type="component" value="Unassembled WGS sequence"/>
</dbReference>
<reference evidence="5" key="1">
    <citation type="journal article" date="2019" name="Int. J. Syst. Evol. Microbiol.">
        <title>The Global Catalogue of Microorganisms (GCM) 10K type strain sequencing project: providing services to taxonomists for standard genome sequencing and annotation.</title>
        <authorList>
            <consortium name="The Broad Institute Genomics Platform"/>
            <consortium name="The Broad Institute Genome Sequencing Center for Infectious Disease"/>
            <person name="Wu L."/>
            <person name="Ma J."/>
        </authorList>
    </citation>
    <scope>NUCLEOTIDE SEQUENCE [LARGE SCALE GENOMIC DNA]</scope>
    <source>
        <strain evidence="5">JCM 17705</strain>
    </source>
</reference>
<proteinExistence type="inferred from homology"/>
<evidence type="ECO:0000256" key="1">
    <source>
        <dbReference type="ARBA" id="ARBA00008683"/>
    </source>
</evidence>
<protein>
    <recommendedName>
        <fullName evidence="3">Peptidase S49 domain-containing protein</fullName>
    </recommendedName>
</protein>
<dbReference type="PANTHER" id="PTHR42987:SF7">
    <property type="entry name" value="SIGNAL PEPTIDE PEPTIDASE SPPA-RELATED"/>
    <property type="match status" value="1"/>
</dbReference>
<name>A0ABP8GNV2_9SPHI</name>
<organism evidence="4 5">
    <name type="scientific">Mucilaginibacter gynuensis</name>
    <dbReference type="NCBI Taxonomy" id="1302236"/>
    <lineage>
        <taxon>Bacteria</taxon>
        <taxon>Pseudomonadati</taxon>
        <taxon>Bacteroidota</taxon>
        <taxon>Sphingobacteriia</taxon>
        <taxon>Sphingobacteriales</taxon>
        <taxon>Sphingobacteriaceae</taxon>
        <taxon>Mucilaginibacter</taxon>
    </lineage>
</organism>
<dbReference type="EMBL" id="BAABFT010000008">
    <property type="protein sequence ID" value="GAA4327493.1"/>
    <property type="molecule type" value="Genomic_DNA"/>
</dbReference>
<sequence>MTYKLVSALAKGCFAISEEGVHGYFPLAQNILNGTHHVTAEDLPGDDFEPAYDEPMAEQQGDEFTGRIAVMRVTGVLMHYGGMCSYGTEDYAARLDDYAADESIAGGIIMVDTPGGQVDGIESLRESVINFKAKKPLIVLVNDGRMASGGVWGFGGATEVYAANTLCMIGSVGVMATLLDIRKALEKNGITQIIIRAPQSVDKCKDYDDALDGKTAAIEAELKFICDRFINVVTLDRGEKLTSTEWNTGKMFFAGEAVRIGLIDGIKNYAEVKARMQELIVENQNNQNNQNTMFGNKLPRVAALKDAATITAADLEAANQEIEAFGISGVTMVLDSELETHASNTATIGNLRTEATTKDARITELEGQVKTLQTKLDGKPAAEVTAPAAEQDTITDTGGEPDYVPTSVDREKQNMAANWK</sequence>
<dbReference type="PANTHER" id="PTHR42987">
    <property type="entry name" value="PEPTIDASE S49"/>
    <property type="match status" value="1"/>
</dbReference>
<dbReference type="InterPro" id="IPR029045">
    <property type="entry name" value="ClpP/crotonase-like_dom_sf"/>
</dbReference>
<feature type="domain" description="Peptidase S49" evidence="3">
    <location>
        <begin position="131"/>
        <end position="279"/>
    </location>
</feature>
<feature type="region of interest" description="Disordered" evidence="2">
    <location>
        <begin position="380"/>
        <end position="420"/>
    </location>
</feature>
<dbReference type="InterPro" id="IPR002142">
    <property type="entry name" value="Peptidase_S49"/>
</dbReference>
<dbReference type="Pfam" id="PF01343">
    <property type="entry name" value="Peptidase_S49"/>
    <property type="match status" value="1"/>
</dbReference>
<dbReference type="Gene3D" id="3.90.226.10">
    <property type="entry name" value="2-enoyl-CoA Hydratase, Chain A, domain 1"/>
    <property type="match status" value="1"/>
</dbReference>
<comment type="caution">
    <text evidence="4">The sequence shown here is derived from an EMBL/GenBank/DDBJ whole genome shotgun (WGS) entry which is preliminary data.</text>
</comment>
<dbReference type="SUPFAM" id="SSF52096">
    <property type="entry name" value="ClpP/crotonase"/>
    <property type="match status" value="1"/>
</dbReference>
<comment type="similarity">
    <text evidence="1">Belongs to the peptidase S49 family.</text>
</comment>
<dbReference type="RefSeq" id="WP_345212028.1">
    <property type="nucleotide sequence ID" value="NZ_BAABFT010000008.1"/>
</dbReference>
<evidence type="ECO:0000259" key="3">
    <source>
        <dbReference type="Pfam" id="PF01343"/>
    </source>
</evidence>
<evidence type="ECO:0000313" key="4">
    <source>
        <dbReference type="EMBL" id="GAA4327493.1"/>
    </source>
</evidence>
<evidence type="ECO:0000313" key="5">
    <source>
        <dbReference type="Proteomes" id="UP001500582"/>
    </source>
</evidence>
<evidence type="ECO:0000256" key="2">
    <source>
        <dbReference type="SAM" id="MobiDB-lite"/>
    </source>
</evidence>